<dbReference type="EC" id="3.1.1.-" evidence="3"/>
<name>A0A7C8MB27_9PLEO</name>
<dbReference type="InterPro" id="IPR019826">
    <property type="entry name" value="Carboxylesterase_B_AS"/>
</dbReference>
<feature type="domain" description="Carboxylesterase type B" evidence="4">
    <location>
        <begin position="22"/>
        <end position="352"/>
    </location>
</feature>
<evidence type="ECO:0000313" key="6">
    <source>
        <dbReference type="Proteomes" id="UP000481861"/>
    </source>
</evidence>
<comment type="caution">
    <text evidence="5">The sequence shown here is derived from an EMBL/GenBank/DDBJ whole genome shotgun (WGS) entry which is preliminary data.</text>
</comment>
<evidence type="ECO:0000259" key="4">
    <source>
        <dbReference type="Pfam" id="PF00135"/>
    </source>
</evidence>
<dbReference type="AlphaFoldDB" id="A0A7C8MB27"/>
<proteinExistence type="inferred from homology"/>
<dbReference type="SUPFAM" id="SSF53474">
    <property type="entry name" value="alpha/beta-Hydrolases"/>
    <property type="match status" value="1"/>
</dbReference>
<dbReference type="EMBL" id="JAADJZ010000004">
    <property type="protein sequence ID" value="KAF2875900.1"/>
    <property type="molecule type" value="Genomic_DNA"/>
</dbReference>
<feature type="chain" id="PRO_5029032785" description="Carboxylic ester hydrolase" evidence="3">
    <location>
        <begin position="20"/>
        <end position="504"/>
    </location>
</feature>
<evidence type="ECO:0000256" key="1">
    <source>
        <dbReference type="ARBA" id="ARBA00005964"/>
    </source>
</evidence>
<evidence type="ECO:0000256" key="2">
    <source>
        <dbReference type="ARBA" id="ARBA00022801"/>
    </source>
</evidence>
<dbReference type="PANTHER" id="PTHR11559">
    <property type="entry name" value="CARBOXYLESTERASE"/>
    <property type="match status" value="1"/>
</dbReference>
<dbReference type="GO" id="GO:0016787">
    <property type="term" value="F:hydrolase activity"/>
    <property type="evidence" value="ECO:0007669"/>
    <property type="project" value="UniProtKB-KW"/>
</dbReference>
<keyword evidence="3" id="KW-0732">Signal</keyword>
<dbReference type="InterPro" id="IPR050309">
    <property type="entry name" value="Type-B_Carboxylest/Lipase"/>
</dbReference>
<dbReference type="InterPro" id="IPR002018">
    <property type="entry name" value="CarbesteraseB"/>
</dbReference>
<dbReference type="Proteomes" id="UP000481861">
    <property type="component" value="Unassembled WGS sequence"/>
</dbReference>
<reference evidence="5 6" key="1">
    <citation type="submission" date="2020-01" db="EMBL/GenBank/DDBJ databases">
        <authorList>
            <consortium name="DOE Joint Genome Institute"/>
            <person name="Haridas S."/>
            <person name="Albert R."/>
            <person name="Binder M."/>
            <person name="Bloem J."/>
            <person name="Labutti K."/>
            <person name="Salamov A."/>
            <person name="Andreopoulos B."/>
            <person name="Baker S.E."/>
            <person name="Barry K."/>
            <person name="Bills G."/>
            <person name="Bluhm B.H."/>
            <person name="Cannon C."/>
            <person name="Castanera R."/>
            <person name="Culley D.E."/>
            <person name="Daum C."/>
            <person name="Ezra D."/>
            <person name="Gonzalez J.B."/>
            <person name="Henrissat B."/>
            <person name="Kuo A."/>
            <person name="Liang C."/>
            <person name="Lipzen A."/>
            <person name="Lutzoni F."/>
            <person name="Magnuson J."/>
            <person name="Mondo S."/>
            <person name="Nolan M."/>
            <person name="Ohm R."/>
            <person name="Pangilinan J."/>
            <person name="Park H.-J.H."/>
            <person name="Ramirez L."/>
            <person name="Alfaro M."/>
            <person name="Sun H."/>
            <person name="Tritt A."/>
            <person name="Yoshinaga Y."/>
            <person name="Zwiers L.-H.L."/>
            <person name="Turgeon B.G."/>
            <person name="Goodwin S.B."/>
            <person name="Spatafora J.W."/>
            <person name="Crous P.W."/>
            <person name="Grigoriev I.V."/>
        </authorList>
    </citation>
    <scope>NUCLEOTIDE SEQUENCE [LARGE SCALE GENOMIC DNA]</scope>
    <source>
        <strain evidence="5 6">CBS 611.86</strain>
    </source>
</reference>
<dbReference type="Pfam" id="PF00135">
    <property type="entry name" value="COesterase"/>
    <property type="match status" value="1"/>
</dbReference>
<comment type="similarity">
    <text evidence="1 3">Belongs to the type-B carboxylesterase/lipase family.</text>
</comment>
<dbReference type="Gene3D" id="3.40.50.1820">
    <property type="entry name" value="alpha/beta hydrolase"/>
    <property type="match status" value="1"/>
</dbReference>
<protein>
    <recommendedName>
        <fullName evidence="3">Carboxylic ester hydrolase</fullName>
        <ecNumber evidence="3">3.1.1.-</ecNumber>
    </recommendedName>
</protein>
<sequence>MAIFTVLLFGFLHVRGITAGLTIKTSSGVVTGFVNNTTPNVSQYLGIPFAEPPTGPLRWLPAVPKSGNAPIDATAFGNNCPQFISSQATVNSEDATGFMTPNNFGEDCLSVSIWAPKGACDKTSSLPVVAWLYGGGFAEGGANVPYQNPARWIERSQKHIVVSINYRVSIMGFPNAAGLKADEQNLGFLDQRAGVEWIKQNIANFGGDPERITLWGQSAGAMSTDYFNFAYPEDPIVKGLIMSSGTAQIQGFFTDGSNHSTFSYVAAHFGCGNLTAEAELDCLRKIDHNAISALIKEHYDMGATPLLAFVATIDNTTTFANYTERALQGKYSKLPAIVTTNTDEGESMVLPYDRVNGVNQTEADAVTLGLFLCPAVQTTKDRYASDALTFRWLYGGNFTNVSPQWWEGAYHTSDMPQIFGTAELLRGPSTPFEVKVSEQMQDYFLAFAKDPVDGLPKLGWNAYEPEGDALLIGRDGVVSQPIAQAKLEAGCDGLNVVPGALPPP</sequence>
<accession>A0A7C8MB27</accession>
<keyword evidence="2 3" id="KW-0378">Hydrolase</keyword>
<dbReference type="OrthoDB" id="408631at2759"/>
<keyword evidence="6" id="KW-1185">Reference proteome</keyword>
<organism evidence="5 6">
    <name type="scientific">Massariosphaeria phaeospora</name>
    <dbReference type="NCBI Taxonomy" id="100035"/>
    <lineage>
        <taxon>Eukaryota</taxon>
        <taxon>Fungi</taxon>
        <taxon>Dikarya</taxon>
        <taxon>Ascomycota</taxon>
        <taxon>Pezizomycotina</taxon>
        <taxon>Dothideomycetes</taxon>
        <taxon>Pleosporomycetidae</taxon>
        <taxon>Pleosporales</taxon>
        <taxon>Pleosporales incertae sedis</taxon>
        <taxon>Massariosphaeria</taxon>
    </lineage>
</organism>
<gene>
    <name evidence="5" type="ORF">BDV95DRAFT_591322</name>
</gene>
<evidence type="ECO:0000256" key="3">
    <source>
        <dbReference type="RuleBase" id="RU361235"/>
    </source>
</evidence>
<evidence type="ECO:0000313" key="5">
    <source>
        <dbReference type="EMBL" id="KAF2875900.1"/>
    </source>
</evidence>
<dbReference type="PROSITE" id="PS00122">
    <property type="entry name" value="CARBOXYLESTERASE_B_1"/>
    <property type="match status" value="1"/>
</dbReference>
<dbReference type="InterPro" id="IPR029058">
    <property type="entry name" value="AB_hydrolase_fold"/>
</dbReference>
<feature type="signal peptide" evidence="3">
    <location>
        <begin position="1"/>
        <end position="19"/>
    </location>
</feature>